<feature type="chain" id="PRO_5008884508" description="Lipoprotein" evidence="1">
    <location>
        <begin position="28"/>
        <end position="286"/>
    </location>
</feature>
<dbReference type="EMBL" id="CP016545">
    <property type="protein sequence ID" value="ANU08269.1"/>
    <property type="molecule type" value="Genomic_DNA"/>
</dbReference>
<keyword evidence="3" id="KW-1185">Reference proteome</keyword>
<organism evidence="2 3">
    <name type="scientific">Paraurantiacibacter namhicola</name>
    <dbReference type="NCBI Taxonomy" id="645517"/>
    <lineage>
        <taxon>Bacteria</taxon>
        <taxon>Pseudomonadati</taxon>
        <taxon>Pseudomonadota</taxon>
        <taxon>Alphaproteobacteria</taxon>
        <taxon>Sphingomonadales</taxon>
        <taxon>Erythrobacteraceae</taxon>
        <taxon>Paraurantiacibacter</taxon>
    </lineage>
</organism>
<proteinExistence type="predicted"/>
<evidence type="ECO:0008006" key="4">
    <source>
        <dbReference type="Google" id="ProtNLM"/>
    </source>
</evidence>
<dbReference type="AlphaFoldDB" id="A0A1C7D9U5"/>
<name>A0A1C7D9U5_9SPHN</name>
<dbReference type="RefSeq" id="WP_067788235.1">
    <property type="nucleotide sequence ID" value="NZ_CP016545.1"/>
</dbReference>
<accession>A0A1C7D9U5</accession>
<dbReference type="KEGG" id="anh:A6F65_01979"/>
<sequence>MTKTLNRMRNACLVVAASLLLTGCLFSPGKFGSQLALYKDGSFTYTYDGEIVFFMLTDFAKDLDGEAAAEFTPSCFDEETYEDRDCTEEEIAQQREEWDAQAEARAEREAKEMAEMQAMFGFDPSDPEAGNQIASRLERQAGWDSVTYRGEGIFDVRYSISGTLSHDFAFPTVEGMPSVTPFLATYRRDGGKVRIDAPAFTGGEGGAGSNGMSPNMGLLGMAMMGSGGDKMPQFANIEGTFAIVTDGEILANNTDEGPEDLGNGTRRLTWSIDAKTAASPTALIGF</sequence>
<evidence type="ECO:0000313" key="3">
    <source>
        <dbReference type="Proteomes" id="UP000092698"/>
    </source>
</evidence>
<feature type="signal peptide" evidence="1">
    <location>
        <begin position="1"/>
        <end position="27"/>
    </location>
</feature>
<gene>
    <name evidence="2" type="ORF">A6F65_01979</name>
</gene>
<protein>
    <recommendedName>
        <fullName evidence="4">Lipoprotein</fullName>
    </recommendedName>
</protein>
<evidence type="ECO:0000256" key="1">
    <source>
        <dbReference type="SAM" id="SignalP"/>
    </source>
</evidence>
<evidence type="ECO:0000313" key="2">
    <source>
        <dbReference type="EMBL" id="ANU08269.1"/>
    </source>
</evidence>
<dbReference type="Proteomes" id="UP000092698">
    <property type="component" value="Chromosome"/>
</dbReference>
<reference evidence="2 3" key="1">
    <citation type="submission" date="2016-07" db="EMBL/GenBank/DDBJ databases">
        <title>Complete genome sequence of Altererythrobacter namhicola JCM 16345T, containing esterase-encoding genes.</title>
        <authorList>
            <person name="Cheng H."/>
            <person name="Wu Y.-H."/>
            <person name="Jian S.-L."/>
            <person name="Huo Y.-Y."/>
            <person name="Wang C.-S."/>
            <person name="Xu X.-W."/>
        </authorList>
    </citation>
    <scope>NUCLEOTIDE SEQUENCE [LARGE SCALE GENOMIC DNA]</scope>
    <source>
        <strain evidence="2 3">JCM 16345</strain>
    </source>
</reference>
<dbReference type="PATRIC" id="fig|645517.4.peg.1962"/>
<dbReference type="PROSITE" id="PS51257">
    <property type="entry name" value="PROKAR_LIPOPROTEIN"/>
    <property type="match status" value="1"/>
</dbReference>
<keyword evidence="1" id="KW-0732">Signal</keyword>
<dbReference type="OrthoDB" id="7390084at2"/>